<dbReference type="PANTHER" id="PTHR43394:SF1">
    <property type="entry name" value="ATP-BINDING CASSETTE SUB-FAMILY B MEMBER 10, MITOCHONDRIAL"/>
    <property type="match status" value="1"/>
</dbReference>
<dbReference type="PROSITE" id="PS50929">
    <property type="entry name" value="ABC_TM1F"/>
    <property type="match status" value="1"/>
</dbReference>
<dbReference type="SUPFAM" id="SSF90123">
    <property type="entry name" value="ABC transporter transmembrane region"/>
    <property type="match status" value="1"/>
</dbReference>
<dbReference type="PROSITE" id="PS00211">
    <property type="entry name" value="ABC_TRANSPORTER_1"/>
    <property type="match status" value="1"/>
</dbReference>
<proteinExistence type="predicted"/>
<dbReference type="OrthoDB" id="9762778at2"/>
<dbReference type="Gene3D" id="1.20.1560.10">
    <property type="entry name" value="ABC transporter type 1, transmembrane domain"/>
    <property type="match status" value="1"/>
</dbReference>
<feature type="transmembrane region" description="Helical" evidence="9">
    <location>
        <begin position="26"/>
        <end position="47"/>
    </location>
</feature>
<feature type="transmembrane region" description="Helical" evidence="9">
    <location>
        <begin position="251"/>
        <end position="272"/>
    </location>
</feature>
<feature type="domain" description="ABC transporter" evidence="10">
    <location>
        <begin position="342"/>
        <end position="575"/>
    </location>
</feature>
<dbReference type="GO" id="GO:0015421">
    <property type="term" value="F:ABC-type oligopeptide transporter activity"/>
    <property type="evidence" value="ECO:0007669"/>
    <property type="project" value="TreeGrafter"/>
</dbReference>
<gene>
    <name evidence="12" type="ORF">Cpap_1109</name>
</gene>
<dbReference type="InterPro" id="IPR003593">
    <property type="entry name" value="AAA+_ATPase"/>
</dbReference>
<dbReference type="AlphaFoldDB" id="F1TEX6"/>
<evidence type="ECO:0000256" key="8">
    <source>
        <dbReference type="ARBA" id="ARBA00023136"/>
    </source>
</evidence>
<evidence type="ECO:0000256" key="6">
    <source>
        <dbReference type="ARBA" id="ARBA00022840"/>
    </source>
</evidence>
<sequence>MLPHKIKHNKYYIFYLQYFKTHSVKIIWLLLIIVIGVASSNITPIIYGKMIDVITTGNMSILKNHVILYFVITVFSLVVSIIENYMGQVVSFIVSSQVKTKIFNKIICMRVKNLDSYSVGELVSRLESDASTVVNYYIDVATSIALILFNFFISVYLVFSISSQLSIVSILFIPITGLITILFRSKYKALAKREKEYSDKYYAFTNESFSNIKGIKAYQIENKMLNNFREYLSENFRLVKRSVFLSNNMSFLNNFVSLCFTLVIICFSGLLIQDDKLSVGNMVAFSMYVSKLFDATTRLLNLNLDAQSIGISIDRINSLLSEPDEIDYSFDNISDEHTLDRITIRDLSFKYIDEDVLAGINLSINKPGFYAIVGKNGCGKSTLVKLLLRFYDVSEGEILFNDYSIDKYTISFLRNQITFVQKEPFIFNSSIKENIMLANPSATFDKIVEVCEIVGLSDLINKMPDGYDTKLGENGSFLSSGQKQKLNIARALIRHSPIILLDEITSDLDGSAEKEIVKIVQDISKSSIVLFISHKISSIEQCDEVILIDEGQVVANGPHKSLIEDNVLYQNLFKYDHEVVKN</sequence>
<protein>
    <submittedName>
        <fullName evidence="12">ABC transporter related protein</fullName>
    </submittedName>
</protein>
<dbReference type="RefSeq" id="WP_004620423.1">
    <property type="nucleotide sequence ID" value="NZ_ACXX02000010.1"/>
</dbReference>
<evidence type="ECO:0000259" key="11">
    <source>
        <dbReference type="PROSITE" id="PS50929"/>
    </source>
</evidence>
<keyword evidence="6" id="KW-0067">ATP-binding</keyword>
<dbReference type="InterPro" id="IPR036640">
    <property type="entry name" value="ABC1_TM_sf"/>
</dbReference>
<evidence type="ECO:0000256" key="4">
    <source>
        <dbReference type="ARBA" id="ARBA00022692"/>
    </source>
</evidence>
<dbReference type="Proteomes" id="UP000003860">
    <property type="component" value="Unassembled WGS sequence"/>
</dbReference>
<feature type="transmembrane region" description="Helical" evidence="9">
    <location>
        <begin position="134"/>
        <end position="159"/>
    </location>
</feature>
<keyword evidence="7 9" id="KW-1133">Transmembrane helix</keyword>
<evidence type="ECO:0000256" key="1">
    <source>
        <dbReference type="ARBA" id="ARBA00004651"/>
    </source>
</evidence>
<dbReference type="InterPro" id="IPR039421">
    <property type="entry name" value="Type_1_exporter"/>
</dbReference>
<keyword evidence="5" id="KW-0547">Nucleotide-binding</keyword>
<dbReference type="GO" id="GO:0016887">
    <property type="term" value="F:ATP hydrolysis activity"/>
    <property type="evidence" value="ECO:0007669"/>
    <property type="project" value="InterPro"/>
</dbReference>
<dbReference type="eggNOG" id="COG1132">
    <property type="taxonomic scope" value="Bacteria"/>
</dbReference>
<dbReference type="SMART" id="SM00382">
    <property type="entry name" value="AAA"/>
    <property type="match status" value="1"/>
</dbReference>
<keyword evidence="13" id="KW-1185">Reference proteome</keyword>
<comment type="caution">
    <text evidence="12">The sequence shown here is derived from an EMBL/GenBank/DDBJ whole genome shotgun (WGS) entry which is preliminary data.</text>
</comment>
<dbReference type="Gene3D" id="3.40.50.300">
    <property type="entry name" value="P-loop containing nucleotide triphosphate hydrolases"/>
    <property type="match status" value="1"/>
</dbReference>
<comment type="subcellular location">
    <subcellularLocation>
        <location evidence="1">Cell membrane</location>
        <topology evidence="1">Multi-pass membrane protein</topology>
    </subcellularLocation>
</comment>
<dbReference type="InterPro" id="IPR003439">
    <property type="entry name" value="ABC_transporter-like_ATP-bd"/>
</dbReference>
<evidence type="ECO:0000256" key="7">
    <source>
        <dbReference type="ARBA" id="ARBA00022989"/>
    </source>
</evidence>
<dbReference type="SUPFAM" id="SSF52540">
    <property type="entry name" value="P-loop containing nucleoside triphosphate hydrolases"/>
    <property type="match status" value="1"/>
</dbReference>
<dbReference type="InterPro" id="IPR027417">
    <property type="entry name" value="P-loop_NTPase"/>
</dbReference>
<evidence type="ECO:0000256" key="9">
    <source>
        <dbReference type="SAM" id="Phobius"/>
    </source>
</evidence>
<evidence type="ECO:0000313" key="13">
    <source>
        <dbReference type="Proteomes" id="UP000003860"/>
    </source>
</evidence>
<dbReference type="PANTHER" id="PTHR43394">
    <property type="entry name" value="ATP-DEPENDENT PERMEASE MDL1, MITOCHONDRIAL"/>
    <property type="match status" value="1"/>
</dbReference>
<dbReference type="PROSITE" id="PS50893">
    <property type="entry name" value="ABC_TRANSPORTER_2"/>
    <property type="match status" value="1"/>
</dbReference>
<dbReference type="Pfam" id="PF00005">
    <property type="entry name" value="ABC_tran"/>
    <property type="match status" value="1"/>
</dbReference>
<evidence type="ECO:0000256" key="3">
    <source>
        <dbReference type="ARBA" id="ARBA00022475"/>
    </source>
</evidence>
<feature type="transmembrane region" description="Helical" evidence="9">
    <location>
        <begin position="165"/>
        <end position="183"/>
    </location>
</feature>
<evidence type="ECO:0000313" key="12">
    <source>
        <dbReference type="EMBL" id="EGD46914.1"/>
    </source>
</evidence>
<keyword evidence="3" id="KW-1003">Cell membrane</keyword>
<dbReference type="InterPro" id="IPR017871">
    <property type="entry name" value="ABC_transporter-like_CS"/>
</dbReference>
<dbReference type="GO" id="GO:0005886">
    <property type="term" value="C:plasma membrane"/>
    <property type="evidence" value="ECO:0007669"/>
    <property type="project" value="UniProtKB-SubCell"/>
</dbReference>
<dbReference type="GO" id="GO:0005524">
    <property type="term" value="F:ATP binding"/>
    <property type="evidence" value="ECO:0007669"/>
    <property type="project" value="UniProtKB-KW"/>
</dbReference>
<dbReference type="EMBL" id="ACXX02000010">
    <property type="protein sequence ID" value="EGD46914.1"/>
    <property type="molecule type" value="Genomic_DNA"/>
</dbReference>
<evidence type="ECO:0000256" key="2">
    <source>
        <dbReference type="ARBA" id="ARBA00022448"/>
    </source>
</evidence>
<feature type="transmembrane region" description="Helical" evidence="9">
    <location>
        <begin position="67"/>
        <end position="86"/>
    </location>
</feature>
<evidence type="ECO:0000256" key="5">
    <source>
        <dbReference type="ARBA" id="ARBA00022741"/>
    </source>
</evidence>
<dbReference type="CDD" id="cd07346">
    <property type="entry name" value="ABC_6TM_exporters"/>
    <property type="match status" value="1"/>
</dbReference>
<keyword evidence="4 9" id="KW-0812">Transmembrane</keyword>
<keyword evidence="8 9" id="KW-0472">Membrane</keyword>
<reference evidence="12" key="1">
    <citation type="submission" date="2009-07" db="EMBL/GenBank/DDBJ databases">
        <authorList>
            <consortium name="US DOE Joint Genome Institute (JGI-PGF)"/>
            <person name="Lucas S."/>
            <person name="Copeland A."/>
            <person name="Lapidus A."/>
            <person name="Glavina del Rio T."/>
            <person name="Tice H."/>
            <person name="Bruce D."/>
            <person name="Goodwin L."/>
            <person name="Pitluck S."/>
            <person name="Larimer F."/>
            <person name="Land M.L."/>
            <person name="Mouttaki H."/>
            <person name="He Z."/>
            <person name="Zhou J."/>
            <person name="Hemme C.L."/>
        </authorList>
    </citation>
    <scope>NUCLEOTIDE SEQUENCE</scope>
    <source>
        <strain evidence="12">DSM 2782</strain>
    </source>
</reference>
<keyword evidence="2" id="KW-0813">Transport</keyword>
<evidence type="ECO:0000259" key="10">
    <source>
        <dbReference type="PROSITE" id="PS50893"/>
    </source>
</evidence>
<feature type="domain" description="ABC transmembrane type-1" evidence="11">
    <location>
        <begin position="27"/>
        <end position="308"/>
    </location>
</feature>
<dbReference type="InterPro" id="IPR011527">
    <property type="entry name" value="ABC1_TM_dom"/>
</dbReference>
<dbReference type="FunFam" id="3.40.50.300:FF:000854">
    <property type="entry name" value="Multidrug ABC transporter ATP-binding protein"/>
    <property type="match status" value="1"/>
</dbReference>
<reference evidence="12" key="2">
    <citation type="submission" date="2011-01" db="EMBL/GenBank/DDBJ databases">
        <title>The Non-contiguous Finished genome of Clostridium papyrosolvens.</title>
        <authorList>
            <person name="Lucas S."/>
            <person name="Copeland A."/>
            <person name="Lapidus A."/>
            <person name="Cheng J.-F."/>
            <person name="Goodwin L."/>
            <person name="Pitluck S."/>
            <person name="Misra M."/>
            <person name="Chertkov O."/>
            <person name="Detter J.C."/>
            <person name="Han C."/>
            <person name="Tapia R."/>
            <person name="Land M."/>
            <person name="Hauser L."/>
            <person name="Kyrpides N."/>
            <person name="Ivanova N."/>
            <person name="Pagani I."/>
            <person name="Mouttaki H."/>
            <person name="He Z."/>
            <person name="Zhou J."/>
            <person name="Hemme C.L."/>
            <person name="Woyke T."/>
        </authorList>
    </citation>
    <scope>NUCLEOTIDE SEQUENCE [LARGE SCALE GENOMIC DNA]</scope>
    <source>
        <strain evidence="12">DSM 2782</strain>
    </source>
</reference>
<name>F1TEX6_9FIRM</name>
<organism evidence="12 13">
    <name type="scientific">Ruminiclostridium papyrosolvens DSM 2782</name>
    <dbReference type="NCBI Taxonomy" id="588581"/>
    <lineage>
        <taxon>Bacteria</taxon>
        <taxon>Bacillati</taxon>
        <taxon>Bacillota</taxon>
        <taxon>Clostridia</taxon>
        <taxon>Eubacteriales</taxon>
        <taxon>Oscillospiraceae</taxon>
        <taxon>Ruminiclostridium</taxon>
    </lineage>
</organism>
<dbReference type="STRING" id="588581.Cpap_1109"/>
<accession>F1TEX6</accession>
<dbReference type="Pfam" id="PF00664">
    <property type="entry name" value="ABC_membrane"/>
    <property type="match status" value="1"/>
</dbReference>